<feature type="non-terminal residue" evidence="2">
    <location>
        <position position="1"/>
    </location>
</feature>
<evidence type="ECO:0000313" key="3">
    <source>
        <dbReference type="Proteomes" id="UP000265520"/>
    </source>
</evidence>
<evidence type="ECO:0000313" key="2">
    <source>
        <dbReference type="EMBL" id="MCI93004.1"/>
    </source>
</evidence>
<dbReference type="EMBL" id="LXQA011317238">
    <property type="protein sequence ID" value="MCI93004.1"/>
    <property type="molecule type" value="Genomic_DNA"/>
</dbReference>
<organism evidence="2 3">
    <name type="scientific">Trifolium medium</name>
    <dbReference type="NCBI Taxonomy" id="97028"/>
    <lineage>
        <taxon>Eukaryota</taxon>
        <taxon>Viridiplantae</taxon>
        <taxon>Streptophyta</taxon>
        <taxon>Embryophyta</taxon>
        <taxon>Tracheophyta</taxon>
        <taxon>Spermatophyta</taxon>
        <taxon>Magnoliopsida</taxon>
        <taxon>eudicotyledons</taxon>
        <taxon>Gunneridae</taxon>
        <taxon>Pentapetalae</taxon>
        <taxon>rosids</taxon>
        <taxon>fabids</taxon>
        <taxon>Fabales</taxon>
        <taxon>Fabaceae</taxon>
        <taxon>Papilionoideae</taxon>
        <taxon>50 kb inversion clade</taxon>
        <taxon>NPAAA clade</taxon>
        <taxon>Hologalegina</taxon>
        <taxon>IRL clade</taxon>
        <taxon>Trifolieae</taxon>
        <taxon>Trifolium</taxon>
    </lineage>
</organism>
<comment type="caution">
    <text evidence="2">The sequence shown here is derived from an EMBL/GenBank/DDBJ whole genome shotgun (WGS) entry which is preliminary data.</text>
</comment>
<keyword evidence="3" id="KW-1185">Reference proteome</keyword>
<sequence length="67" mass="7584">NPNSQGNPNDGKSPPRSPFSFSTNPEFGMPITSMANLFSHQYMENPPRFPLHTQEWGTKVRGQQLRP</sequence>
<protein>
    <submittedName>
        <fullName evidence="2">Uncharacterized protein</fullName>
    </submittedName>
</protein>
<dbReference type="Proteomes" id="UP000265520">
    <property type="component" value="Unassembled WGS sequence"/>
</dbReference>
<proteinExistence type="predicted"/>
<name>A0A392VXB1_9FABA</name>
<evidence type="ECO:0000256" key="1">
    <source>
        <dbReference type="SAM" id="MobiDB-lite"/>
    </source>
</evidence>
<reference evidence="2 3" key="1">
    <citation type="journal article" date="2018" name="Front. Plant Sci.">
        <title>Red Clover (Trifolium pratense) and Zigzag Clover (T. medium) - A Picture of Genomic Similarities and Differences.</title>
        <authorList>
            <person name="Dluhosova J."/>
            <person name="Istvanek J."/>
            <person name="Nedelnik J."/>
            <person name="Repkova J."/>
        </authorList>
    </citation>
    <scope>NUCLEOTIDE SEQUENCE [LARGE SCALE GENOMIC DNA]</scope>
    <source>
        <strain evidence="3">cv. 10/8</strain>
        <tissue evidence="2">Leaf</tissue>
    </source>
</reference>
<dbReference type="AlphaFoldDB" id="A0A392VXB1"/>
<feature type="compositionally biased region" description="Polar residues" evidence="1">
    <location>
        <begin position="1"/>
        <end position="10"/>
    </location>
</feature>
<feature type="region of interest" description="Disordered" evidence="1">
    <location>
        <begin position="1"/>
        <end position="29"/>
    </location>
</feature>
<accession>A0A392VXB1</accession>